<name>A0ABP8PFG2_9NOCA</name>
<dbReference type="InterPro" id="IPR000847">
    <property type="entry name" value="LysR_HTH_N"/>
</dbReference>
<evidence type="ECO:0000256" key="1">
    <source>
        <dbReference type="ARBA" id="ARBA00009437"/>
    </source>
</evidence>
<evidence type="ECO:0000313" key="7">
    <source>
        <dbReference type="EMBL" id="GAA4485730.1"/>
    </source>
</evidence>
<evidence type="ECO:0000313" key="8">
    <source>
        <dbReference type="Proteomes" id="UP001501183"/>
    </source>
</evidence>
<dbReference type="EMBL" id="BAABFB010000063">
    <property type="protein sequence ID" value="GAA4485730.1"/>
    <property type="molecule type" value="Genomic_DNA"/>
</dbReference>
<proteinExistence type="inferred from homology"/>
<dbReference type="Pfam" id="PF03466">
    <property type="entry name" value="LysR_substrate"/>
    <property type="match status" value="1"/>
</dbReference>
<dbReference type="Pfam" id="PF00126">
    <property type="entry name" value="HTH_1"/>
    <property type="match status" value="1"/>
</dbReference>
<keyword evidence="8" id="KW-1185">Reference proteome</keyword>
<evidence type="ECO:0000259" key="6">
    <source>
        <dbReference type="PROSITE" id="PS50931"/>
    </source>
</evidence>
<keyword evidence="5" id="KW-0804">Transcription</keyword>
<comment type="caution">
    <text evidence="7">The sequence shown here is derived from an EMBL/GenBank/DDBJ whole genome shotgun (WGS) entry which is preliminary data.</text>
</comment>
<evidence type="ECO:0000256" key="2">
    <source>
        <dbReference type="ARBA" id="ARBA00023015"/>
    </source>
</evidence>
<dbReference type="PANTHER" id="PTHR30346">
    <property type="entry name" value="TRANSCRIPTIONAL DUAL REGULATOR HCAR-RELATED"/>
    <property type="match status" value="1"/>
</dbReference>
<dbReference type="Gene3D" id="3.40.190.290">
    <property type="match status" value="1"/>
</dbReference>
<dbReference type="Proteomes" id="UP001501183">
    <property type="component" value="Unassembled WGS sequence"/>
</dbReference>
<reference evidence="8" key="1">
    <citation type="journal article" date="2019" name="Int. J. Syst. Evol. Microbiol.">
        <title>The Global Catalogue of Microorganisms (GCM) 10K type strain sequencing project: providing services to taxonomists for standard genome sequencing and annotation.</title>
        <authorList>
            <consortium name="The Broad Institute Genomics Platform"/>
            <consortium name="The Broad Institute Genome Sequencing Center for Infectious Disease"/>
            <person name="Wu L."/>
            <person name="Ma J."/>
        </authorList>
    </citation>
    <scope>NUCLEOTIDE SEQUENCE [LARGE SCALE GENOMIC DNA]</scope>
    <source>
        <strain evidence="8">JCM 32206</strain>
    </source>
</reference>
<comment type="similarity">
    <text evidence="1">Belongs to the LysR transcriptional regulatory family.</text>
</comment>
<gene>
    <name evidence="7" type="ORF">GCM10023094_41030</name>
</gene>
<dbReference type="PANTHER" id="PTHR30346:SF29">
    <property type="entry name" value="LYSR SUBSTRATE-BINDING"/>
    <property type="match status" value="1"/>
</dbReference>
<dbReference type="InterPro" id="IPR036390">
    <property type="entry name" value="WH_DNA-bd_sf"/>
</dbReference>
<dbReference type="InterPro" id="IPR036388">
    <property type="entry name" value="WH-like_DNA-bd_sf"/>
</dbReference>
<dbReference type="SUPFAM" id="SSF53850">
    <property type="entry name" value="Periplasmic binding protein-like II"/>
    <property type="match status" value="1"/>
</dbReference>
<accession>A0ABP8PFG2</accession>
<organism evidence="7 8">
    <name type="scientific">Rhodococcus olei</name>
    <dbReference type="NCBI Taxonomy" id="2161675"/>
    <lineage>
        <taxon>Bacteria</taxon>
        <taxon>Bacillati</taxon>
        <taxon>Actinomycetota</taxon>
        <taxon>Actinomycetes</taxon>
        <taxon>Mycobacteriales</taxon>
        <taxon>Nocardiaceae</taxon>
        <taxon>Rhodococcus</taxon>
    </lineage>
</organism>
<keyword evidence="2" id="KW-0805">Transcription regulation</keyword>
<keyword evidence="3" id="KW-0238">DNA-binding</keyword>
<dbReference type="Gene3D" id="1.10.10.10">
    <property type="entry name" value="Winged helix-like DNA-binding domain superfamily/Winged helix DNA-binding domain"/>
    <property type="match status" value="1"/>
</dbReference>
<evidence type="ECO:0000256" key="3">
    <source>
        <dbReference type="ARBA" id="ARBA00023125"/>
    </source>
</evidence>
<dbReference type="RefSeq" id="WP_345349448.1">
    <property type="nucleotide sequence ID" value="NZ_BAABFB010000063.1"/>
</dbReference>
<sequence>MDSRQLRYFLAVVEHGSVTRAAEILFVAQPALSQSLRALENELGVELFRRVPRGMELTVAGEALVGPARQVMESSRSADEAVRRIAGLAGGRLDLATPPDLAVDPIVALVARFRARHPRVWVNLIDPGSHSNVADLLRAARCEVGVDYLPVGGSRVVAHTLGRRRLLLGLPPGSPHTPARSLPLERLAEIPLVIGPRGTAVRDEVERTCAGLGFSPRVVVEVEHEHHVFLLVAAGAGAAFLTDREAEQAARRGVAVVRTDPELGRDFGVVCRSDELSPAARAFVEEATVGVADDAITPR</sequence>
<evidence type="ECO:0000256" key="5">
    <source>
        <dbReference type="ARBA" id="ARBA00023163"/>
    </source>
</evidence>
<dbReference type="InterPro" id="IPR005119">
    <property type="entry name" value="LysR_subst-bd"/>
</dbReference>
<dbReference type="CDD" id="cd05466">
    <property type="entry name" value="PBP2_LTTR_substrate"/>
    <property type="match status" value="1"/>
</dbReference>
<feature type="domain" description="HTH lysR-type" evidence="6">
    <location>
        <begin position="1"/>
        <end position="58"/>
    </location>
</feature>
<dbReference type="PROSITE" id="PS50931">
    <property type="entry name" value="HTH_LYSR"/>
    <property type="match status" value="1"/>
</dbReference>
<protein>
    <submittedName>
        <fullName evidence="7">LysR substrate-binding domain-containing protein</fullName>
    </submittedName>
</protein>
<evidence type="ECO:0000256" key="4">
    <source>
        <dbReference type="ARBA" id="ARBA00023159"/>
    </source>
</evidence>
<dbReference type="SUPFAM" id="SSF46785">
    <property type="entry name" value="Winged helix' DNA-binding domain"/>
    <property type="match status" value="1"/>
</dbReference>
<dbReference type="PRINTS" id="PR00039">
    <property type="entry name" value="HTHLYSR"/>
</dbReference>
<keyword evidence="4" id="KW-0010">Activator</keyword>